<organism evidence="4 5">
    <name type="scientific">Aestuariirhabdus litorea</name>
    <dbReference type="NCBI Taxonomy" id="2528527"/>
    <lineage>
        <taxon>Bacteria</taxon>
        <taxon>Pseudomonadati</taxon>
        <taxon>Pseudomonadota</taxon>
        <taxon>Gammaproteobacteria</taxon>
        <taxon>Oceanospirillales</taxon>
        <taxon>Aestuariirhabdaceae</taxon>
        <taxon>Aestuariirhabdus</taxon>
    </lineage>
</organism>
<reference evidence="4 5" key="1">
    <citation type="submission" date="2018-08" db="EMBL/GenBank/DDBJ databases">
        <authorList>
            <person name="Khan S.A."/>
        </authorList>
    </citation>
    <scope>NUCLEOTIDE SEQUENCE [LARGE SCALE GENOMIC DNA]</scope>
    <source>
        <strain evidence="4 5">GTF-13</strain>
    </source>
</reference>
<keyword evidence="5" id="KW-1185">Reference proteome</keyword>
<evidence type="ECO:0000313" key="5">
    <source>
        <dbReference type="Proteomes" id="UP000280792"/>
    </source>
</evidence>
<dbReference type="PANTHER" id="PTHR10605">
    <property type="entry name" value="HEPARAN SULFATE SULFOTRANSFERASE"/>
    <property type="match status" value="1"/>
</dbReference>
<proteinExistence type="predicted"/>
<name>A0A3P3VJJ0_9GAMM</name>
<dbReference type="PANTHER" id="PTHR10605:SF56">
    <property type="entry name" value="BIFUNCTIONAL HEPARAN SULFATE N-DEACETYLASE_N-SULFOTRANSFERASE"/>
    <property type="match status" value="1"/>
</dbReference>
<evidence type="ECO:0000256" key="1">
    <source>
        <dbReference type="ARBA" id="ARBA00022679"/>
    </source>
</evidence>
<keyword evidence="2" id="KW-0325">Glycoprotein</keyword>
<dbReference type="InterPro" id="IPR027417">
    <property type="entry name" value="P-loop_NTPase"/>
</dbReference>
<dbReference type="Gene3D" id="3.40.50.300">
    <property type="entry name" value="P-loop containing nucleotide triphosphate hydrolases"/>
    <property type="match status" value="1"/>
</dbReference>
<evidence type="ECO:0000259" key="3">
    <source>
        <dbReference type="Pfam" id="PF00685"/>
    </source>
</evidence>
<dbReference type="EMBL" id="QWEZ01000002">
    <property type="protein sequence ID" value="RRJ82534.1"/>
    <property type="molecule type" value="Genomic_DNA"/>
</dbReference>
<dbReference type="InterPro" id="IPR037359">
    <property type="entry name" value="NST/OST"/>
</dbReference>
<dbReference type="Proteomes" id="UP000280792">
    <property type="component" value="Unassembled WGS sequence"/>
</dbReference>
<accession>A0A3P3VJJ0</accession>
<evidence type="ECO:0000313" key="4">
    <source>
        <dbReference type="EMBL" id="RRJ82534.1"/>
    </source>
</evidence>
<sequence length="282" mass="33017">MLPDFVVIGGMKCGSTSLLRYLNYHPDIILPRNIKNLEFFDEKENWNKGLNWYESFFPKEKNKGQVFGEVSTEYTKHPDTNNVAKNLAKTIPNAKLIYVIRHPYKRLISHYIHQVGAGLEQRKINTILRNIDNMYVRYSLYGYQLEQYLDFFSPSKILVLTSEELRRDKDKALSRIFRFIGVDESFKVGNNVSLNTSAERKKWNSIGRLIRRSSRNYNAYCYYKNKYPRSMRIADLLLCSAVNVDSLSKESKEKISPLFIEDIKKIEDTFGLDLSGWSFDEV</sequence>
<dbReference type="InterPro" id="IPR000863">
    <property type="entry name" value="Sulfotransferase_dom"/>
</dbReference>
<comment type="caution">
    <text evidence="4">The sequence shown here is derived from an EMBL/GenBank/DDBJ whole genome shotgun (WGS) entry which is preliminary data.</text>
</comment>
<keyword evidence="1 4" id="KW-0808">Transferase</keyword>
<dbReference type="SUPFAM" id="SSF52540">
    <property type="entry name" value="P-loop containing nucleoside triphosphate hydrolases"/>
    <property type="match status" value="1"/>
</dbReference>
<evidence type="ECO:0000256" key="2">
    <source>
        <dbReference type="ARBA" id="ARBA00023180"/>
    </source>
</evidence>
<feature type="domain" description="Sulfotransferase" evidence="3">
    <location>
        <begin position="3"/>
        <end position="202"/>
    </location>
</feature>
<dbReference type="AlphaFoldDB" id="A0A3P3VJJ0"/>
<gene>
    <name evidence="4" type="ORF">D0544_11735</name>
</gene>
<dbReference type="GO" id="GO:0008146">
    <property type="term" value="F:sulfotransferase activity"/>
    <property type="evidence" value="ECO:0007669"/>
    <property type="project" value="InterPro"/>
</dbReference>
<reference evidence="4 5" key="2">
    <citation type="submission" date="2018-12" db="EMBL/GenBank/DDBJ databases">
        <title>Simiduia agarivorans gen. nov., sp. nov., a marine, agarolytic bacterium isolated from shallow coastal water from Keelung, Taiwan.</title>
        <authorList>
            <person name="Shieh W.Y."/>
        </authorList>
    </citation>
    <scope>NUCLEOTIDE SEQUENCE [LARGE SCALE GENOMIC DNA]</scope>
    <source>
        <strain evidence="4 5">GTF-13</strain>
    </source>
</reference>
<protein>
    <submittedName>
        <fullName evidence="4">Sulfotransferase</fullName>
    </submittedName>
</protein>
<dbReference type="RefSeq" id="WP_125016358.1">
    <property type="nucleotide sequence ID" value="NZ_QWEZ01000002.1"/>
</dbReference>
<dbReference type="Pfam" id="PF00685">
    <property type="entry name" value="Sulfotransfer_1"/>
    <property type="match status" value="1"/>
</dbReference>